<sequence length="60" mass="6614">MASEVGPRKMPRQNARQHAEQQDAGGARVPQPDTNQNPLNQCGTDNTVNDAFDSVPRHME</sequence>
<evidence type="ECO:0000256" key="1">
    <source>
        <dbReference type="SAM" id="MobiDB-lite"/>
    </source>
</evidence>
<feature type="compositionally biased region" description="Polar residues" evidence="1">
    <location>
        <begin position="32"/>
        <end position="49"/>
    </location>
</feature>
<proteinExistence type="predicted"/>
<name>A0A250KZ86_9GAMM</name>
<organism evidence="2 3">
    <name type="scientific">Methylocaldum marinum</name>
    <dbReference type="NCBI Taxonomy" id="1432792"/>
    <lineage>
        <taxon>Bacteria</taxon>
        <taxon>Pseudomonadati</taxon>
        <taxon>Pseudomonadota</taxon>
        <taxon>Gammaproteobacteria</taxon>
        <taxon>Methylococcales</taxon>
        <taxon>Methylococcaceae</taxon>
        <taxon>Methylocaldum</taxon>
    </lineage>
</organism>
<dbReference type="Proteomes" id="UP000266313">
    <property type="component" value="Chromosome"/>
</dbReference>
<dbReference type="EMBL" id="AP017928">
    <property type="protein sequence ID" value="BBA35099.1"/>
    <property type="molecule type" value="Genomic_DNA"/>
</dbReference>
<dbReference type="KEGG" id="mmai:sS8_3156"/>
<dbReference type="AlphaFoldDB" id="A0A250KZ86"/>
<accession>A0A250KZ86</accession>
<reference evidence="2 3" key="1">
    <citation type="submission" date="2016-12" db="EMBL/GenBank/DDBJ databases">
        <title>Genome sequencing of Methylocaldum marinum.</title>
        <authorList>
            <person name="Takeuchi M."/>
            <person name="Kamagata Y."/>
            <person name="Hiraoka S."/>
            <person name="Oshima K."/>
            <person name="Hattori M."/>
            <person name="Iwasaki W."/>
        </authorList>
    </citation>
    <scope>NUCLEOTIDE SEQUENCE [LARGE SCALE GENOMIC DNA]</scope>
    <source>
        <strain evidence="2 3">S8</strain>
    </source>
</reference>
<protein>
    <submittedName>
        <fullName evidence="2">Uncharacterized protein</fullName>
    </submittedName>
</protein>
<feature type="region of interest" description="Disordered" evidence="1">
    <location>
        <begin position="1"/>
        <end position="60"/>
    </location>
</feature>
<evidence type="ECO:0000313" key="3">
    <source>
        <dbReference type="Proteomes" id="UP000266313"/>
    </source>
</evidence>
<keyword evidence="3" id="KW-1185">Reference proteome</keyword>
<gene>
    <name evidence="2" type="ORF">sS8_3156</name>
</gene>
<evidence type="ECO:0000313" key="2">
    <source>
        <dbReference type="EMBL" id="BBA35099.1"/>
    </source>
</evidence>